<evidence type="ECO:0000256" key="3">
    <source>
        <dbReference type="SAM" id="MobiDB-lite"/>
    </source>
</evidence>
<dbReference type="GO" id="GO:0005634">
    <property type="term" value="C:nucleus"/>
    <property type="evidence" value="ECO:0007669"/>
    <property type="project" value="UniProtKB-SubCell"/>
</dbReference>
<evidence type="ECO:0000256" key="1">
    <source>
        <dbReference type="ARBA" id="ARBA00004123"/>
    </source>
</evidence>
<dbReference type="OrthoDB" id="10265068at2759"/>
<sequence>MFRVDTSRLCSVSGKCRFGKPTSEMTAKRRENKRHLQQHLHHSPPPPKSRVRVVSQYFDKVAGSVVSHYFEKAKALKGQERDEVVKKTTHSSSAESYFKSVILDVSVPNGGAASLAHIKERGGKKKRRKKGNEQVEQGIQNKYCNKVQQLQVTSPYFQKLVKEKKGDEKGTESAASISNVIPFIVSRETNGEVSSGVVFSAEINEDGAKKRVNRREDKHRKRILSSETVSPCLQKLLSGEEERSGNDNKKKRMKYSSCIKMEVDSPILAITCERNEVKGAVFLSDNCDGDGMKKGRMGNSCSLNDSYSEIISPCLDNGVKEGIIEDDEKKIQPIFPIKGNATTTNPANDGNCALVKTTKIEDVLSQFIYKGSSRMNMGRDDKLGKNVLKSQVLLPHFVKVAVEEKRSDVEKEKSAEPSFVVKETIPDVAEYETLFLPSFIGYLKEGSGQQNETEIPKFSSKRRRNDRKGHNKAHAEVRVVSRYFKTSVEKQGVLSEEKDLKCKSAKLRAKNCLTVVRVSAYFQSVSTEEENAISDLLEGRIESKVMPKKAKTAAVVKKSLSAAQKQDEAYRRRTADNTWTPPRSPFSLLQEDHAHDPWRVLVICMLLNRTTGLQAGRVLPELFTLCPNAKIATEVATEEIEKVIRSLGLHRKRAAMLQHLSQDYLGEGWTHVTQLHAVGRYGADAYAIFCTGKWDLVRPNDQMLNKYWEFLRTLQQ</sequence>
<comment type="subcellular location">
    <subcellularLocation>
        <location evidence="1">Nucleus</location>
    </subcellularLocation>
</comment>
<dbReference type="PANTHER" id="PTHR15074:SF0">
    <property type="entry name" value="METHYL-CPG-BINDING DOMAIN PROTEIN 4-LIKE PROTEIN"/>
    <property type="match status" value="1"/>
</dbReference>
<dbReference type="GO" id="GO:0003824">
    <property type="term" value="F:catalytic activity"/>
    <property type="evidence" value="ECO:0007669"/>
    <property type="project" value="InterPro"/>
</dbReference>
<name>A0A5J5A7E0_9ASTE</name>
<feature type="region of interest" description="Disordered" evidence="3">
    <location>
        <begin position="20"/>
        <end position="49"/>
    </location>
</feature>
<dbReference type="InterPro" id="IPR011257">
    <property type="entry name" value="DNA_glycosylase"/>
</dbReference>
<gene>
    <name evidence="4" type="ORF">F0562_007786</name>
</gene>
<keyword evidence="5" id="KW-1185">Reference proteome</keyword>
<dbReference type="GO" id="GO:0006281">
    <property type="term" value="P:DNA repair"/>
    <property type="evidence" value="ECO:0007669"/>
    <property type="project" value="InterPro"/>
</dbReference>
<evidence type="ECO:0008006" key="6">
    <source>
        <dbReference type="Google" id="ProtNLM"/>
    </source>
</evidence>
<evidence type="ECO:0000256" key="2">
    <source>
        <dbReference type="ARBA" id="ARBA00023242"/>
    </source>
</evidence>
<protein>
    <recommendedName>
        <fullName evidence="6">HhH-GPD domain-containing protein</fullName>
    </recommendedName>
</protein>
<feature type="compositionally biased region" description="Basic residues" evidence="3">
    <location>
        <begin position="30"/>
        <end position="42"/>
    </location>
</feature>
<keyword evidence="2" id="KW-0539">Nucleus</keyword>
<dbReference type="AlphaFoldDB" id="A0A5J5A7E0"/>
<feature type="compositionally biased region" description="Basic residues" evidence="3">
    <location>
        <begin position="459"/>
        <end position="472"/>
    </location>
</feature>
<reference evidence="4 5" key="1">
    <citation type="submission" date="2019-09" db="EMBL/GenBank/DDBJ databases">
        <title>A chromosome-level genome assembly of the Chinese tupelo Nyssa sinensis.</title>
        <authorList>
            <person name="Yang X."/>
            <person name="Kang M."/>
            <person name="Yang Y."/>
            <person name="Xiong H."/>
            <person name="Wang M."/>
            <person name="Zhang Z."/>
            <person name="Wang Z."/>
            <person name="Wu H."/>
            <person name="Ma T."/>
            <person name="Liu J."/>
            <person name="Xi Z."/>
        </authorList>
    </citation>
    <scope>NUCLEOTIDE SEQUENCE [LARGE SCALE GENOMIC DNA]</scope>
    <source>
        <strain evidence="4">J267</strain>
        <tissue evidence="4">Leaf</tissue>
    </source>
</reference>
<dbReference type="EMBL" id="CM018046">
    <property type="protein sequence ID" value="KAA8526114.1"/>
    <property type="molecule type" value="Genomic_DNA"/>
</dbReference>
<evidence type="ECO:0000313" key="4">
    <source>
        <dbReference type="EMBL" id="KAA8526114.1"/>
    </source>
</evidence>
<dbReference type="Gene3D" id="1.10.340.30">
    <property type="entry name" value="Hypothetical protein, domain 2"/>
    <property type="match status" value="1"/>
</dbReference>
<feature type="region of interest" description="Disordered" evidence="3">
    <location>
        <begin position="451"/>
        <end position="472"/>
    </location>
</feature>
<dbReference type="SUPFAM" id="SSF48150">
    <property type="entry name" value="DNA-glycosylase"/>
    <property type="match status" value="1"/>
</dbReference>
<organism evidence="4 5">
    <name type="scientific">Nyssa sinensis</name>
    <dbReference type="NCBI Taxonomy" id="561372"/>
    <lineage>
        <taxon>Eukaryota</taxon>
        <taxon>Viridiplantae</taxon>
        <taxon>Streptophyta</taxon>
        <taxon>Embryophyta</taxon>
        <taxon>Tracheophyta</taxon>
        <taxon>Spermatophyta</taxon>
        <taxon>Magnoliopsida</taxon>
        <taxon>eudicotyledons</taxon>
        <taxon>Gunneridae</taxon>
        <taxon>Pentapetalae</taxon>
        <taxon>asterids</taxon>
        <taxon>Cornales</taxon>
        <taxon>Nyssaceae</taxon>
        <taxon>Nyssa</taxon>
    </lineage>
</organism>
<dbReference type="PANTHER" id="PTHR15074">
    <property type="entry name" value="METHYL-CPG-BINDING PROTEIN"/>
    <property type="match status" value="1"/>
</dbReference>
<evidence type="ECO:0000313" key="5">
    <source>
        <dbReference type="Proteomes" id="UP000325577"/>
    </source>
</evidence>
<accession>A0A5J5A7E0</accession>
<proteinExistence type="predicted"/>
<dbReference type="InterPro" id="IPR045138">
    <property type="entry name" value="MeCP2/MBD4"/>
</dbReference>
<dbReference type="Proteomes" id="UP000325577">
    <property type="component" value="Linkage Group LG3"/>
</dbReference>
<dbReference type="GO" id="GO:0003677">
    <property type="term" value="F:DNA binding"/>
    <property type="evidence" value="ECO:0007669"/>
    <property type="project" value="InterPro"/>
</dbReference>